<dbReference type="Proteomes" id="UP000183407">
    <property type="component" value="Unassembled WGS sequence"/>
</dbReference>
<dbReference type="Gene3D" id="3.30.1540.10">
    <property type="entry name" value="formyl-coa transferase, domain 3"/>
    <property type="match status" value="1"/>
</dbReference>
<dbReference type="Pfam" id="PF02515">
    <property type="entry name" value="CoA_transf_3"/>
    <property type="match status" value="1"/>
</dbReference>
<proteinExistence type="predicted"/>
<reference evidence="3" key="1">
    <citation type="submission" date="2016-10" db="EMBL/GenBank/DDBJ databases">
        <authorList>
            <person name="Varghese N."/>
        </authorList>
    </citation>
    <scope>NUCLEOTIDE SEQUENCE [LARGE SCALE GENOMIC DNA]</scope>
    <source>
        <strain evidence="3">DSM 44719</strain>
    </source>
</reference>
<evidence type="ECO:0000256" key="1">
    <source>
        <dbReference type="ARBA" id="ARBA00022679"/>
    </source>
</evidence>
<accession>A0A1H5C2L3</accession>
<sequence length="411" mass="43252">MSTNRNGGPLSGIRVLDLGQYIAGPSAGQTLADLGASVLKVESLRGDQARRVGVFGEAMVRAYNRDKDSIALDLGHPEARTILHRLLADTDVLVQNFRSGSAERLGIGPEELRRRYPRLVYASVTGFGSEGPSRTRPGLDIAAQAEFGLMHATGAADGAPQRLGFPAADVTAANALATGILAALYERESTGRGAHVETSLMEAVLSVQSTSWGEYTLTGDAPRRRGNGQAHAAPAADVIRVADGMIVLSAYTSEKWSALCHLVGRPDMIGDLRFVDNAARVEHRAELLSTLGDAFAGMTRDQAVALLSSAQIVCGAIRSFDDVVEDKDVLASGILVEVAASEGDSFTSPGLAFTLDGRRRTSSAAAPAVGRDTVPVLEQLGFTDDEISRLFDGHVVAGATSHRTTSKGTRS</sequence>
<dbReference type="OrthoDB" id="9797653at2"/>
<dbReference type="PANTHER" id="PTHR48207:SF3">
    <property type="entry name" value="SUCCINATE--HYDROXYMETHYLGLUTARATE COA-TRANSFERASE"/>
    <property type="match status" value="1"/>
</dbReference>
<evidence type="ECO:0000313" key="2">
    <source>
        <dbReference type="EMBL" id="SED60701.1"/>
    </source>
</evidence>
<dbReference type="PANTHER" id="PTHR48207">
    <property type="entry name" value="SUCCINATE--HYDROXYMETHYLGLUTARATE COA-TRANSFERASE"/>
    <property type="match status" value="1"/>
</dbReference>
<protein>
    <submittedName>
        <fullName evidence="2">Crotonobetainyl-CoA:carnitine CoA-transferase CaiB</fullName>
    </submittedName>
</protein>
<dbReference type="InterPro" id="IPR003673">
    <property type="entry name" value="CoA-Trfase_fam_III"/>
</dbReference>
<gene>
    <name evidence="2" type="ORF">SAMN04490220_4971</name>
</gene>
<keyword evidence="1 2" id="KW-0808">Transferase</keyword>
<organism evidence="2 3">
    <name type="scientific">Rhodococcus jostii</name>
    <dbReference type="NCBI Taxonomy" id="132919"/>
    <lineage>
        <taxon>Bacteria</taxon>
        <taxon>Bacillati</taxon>
        <taxon>Actinomycetota</taxon>
        <taxon>Actinomycetes</taxon>
        <taxon>Mycobacteriales</taxon>
        <taxon>Nocardiaceae</taxon>
        <taxon>Rhodococcus</taxon>
    </lineage>
</organism>
<dbReference type="InterPro" id="IPR023606">
    <property type="entry name" value="CoA-Trfase_III_dom_1_sf"/>
</dbReference>
<dbReference type="EMBL" id="FNTL01000004">
    <property type="protein sequence ID" value="SED60701.1"/>
    <property type="molecule type" value="Genomic_DNA"/>
</dbReference>
<dbReference type="SUPFAM" id="SSF89796">
    <property type="entry name" value="CoA-transferase family III (CaiB/BaiF)"/>
    <property type="match status" value="1"/>
</dbReference>
<dbReference type="GO" id="GO:0008410">
    <property type="term" value="F:CoA-transferase activity"/>
    <property type="evidence" value="ECO:0007669"/>
    <property type="project" value="TreeGrafter"/>
</dbReference>
<dbReference type="InterPro" id="IPR044855">
    <property type="entry name" value="CoA-Trfase_III_dom3_sf"/>
</dbReference>
<dbReference type="Gene3D" id="3.40.50.10540">
    <property type="entry name" value="Crotonobetainyl-coa:carnitine coa-transferase, domain 1"/>
    <property type="match status" value="1"/>
</dbReference>
<dbReference type="RefSeq" id="WP_073358977.1">
    <property type="nucleotide sequence ID" value="NZ_FNTL01000004.1"/>
</dbReference>
<evidence type="ECO:0000313" key="3">
    <source>
        <dbReference type="Proteomes" id="UP000183407"/>
    </source>
</evidence>
<name>A0A1H5C2L3_RHOJO</name>
<dbReference type="AlphaFoldDB" id="A0A1H5C2L3"/>
<dbReference type="InterPro" id="IPR050483">
    <property type="entry name" value="CoA-transferase_III_domain"/>
</dbReference>